<protein>
    <recommendedName>
        <fullName evidence="6">F-box domain-containing protein</fullName>
    </recommendedName>
</protein>
<feature type="domain" description="F-box" evidence="2">
    <location>
        <begin position="25"/>
        <end position="57"/>
    </location>
</feature>
<sequence length="386" mass="44875">MLISVNENKRTRGTNSENEEKRPWADLLEELMENIMGNLFFVDQACVRAVCKRWKSIRHVRPKRQIPWLLLWHTKSLTTCKLYDPCYKKTYLIRDTGIKDTDRKEDTTYTLWESKKGWLLISHSAFTHEIYTSFFLYNPFSNERVELPKLNEGYIGSVSCCATFSYPPTSPNCVVFIMRYHPRKDTIEIKTCHPGNKTWTTSFFSYKDSTFFPQMNVVYMNAKFYCFDTNQALGIFDLTERSWIVFPVNIEVLDRKSIYRKVMVETDGELLLIPKIFSPNTAIYKLDLSQMKCVKIESLGDRVVFAGPAILVSGSEKDQGVEDRIYFFRNSKPEFHSLKYHQSLPATSTYGGICTEGSNVDSLFCWKECKATCGDHCNMTWIEPPL</sequence>
<dbReference type="CDD" id="cd09917">
    <property type="entry name" value="F-box_SF"/>
    <property type="match status" value="1"/>
</dbReference>
<dbReference type="OrthoDB" id="1863935at2759"/>
<dbReference type="InterPro" id="IPR005174">
    <property type="entry name" value="KIB1-4_b-propeller"/>
</dbReference>
<dbReference type="PANTHER" id="PTHR33127:SF5">
    <property type="entry name" value="TRANSMEMBRANE PROTEIN"/>
    <property type="match status" value="1"/>
</dbReference>
<dbReference type="EMBL" id="JACGCM010001188">
    <property type="protein sequence ID" value="KAF6159790.1"/>
    <property type="molecule type" value="Genomic_DNA"/>
</dbReference>
<reference evidence="4 5" key="1">
    <citation type="journal article" date="2020" name="IScience">
        <title>Genome Sequencing of the Endangered Kingdonia uniflora (Circaeasteraceae, Ranunculales) Reveals Potential Mechanisms of Evolutionary Specialization.</title>
        <authorList>
            <person name="Sun Y."/>
            <person name="Deng T."/>
            <person name="Zhang A."/>
            <person name="Moore M.J."/>
            <person name="Landis J.B."/>
            <person name="Lin N."/>
            <person name="Zhang H."/>
            <person name="Zhang X."/>
            <person name="Huang J."/>
            <person name="Zhang X."/>
            <person name="Sun H."/>
            <person name="Wang H."/>
        </authorList>
    </citation>
    <scope>NUCLEOTIDE SEQUENCE [LARGE SCALE GENOMIC DNA]</scope>
    <source>
        <strain evidence="4">TB1705</strain>
        <tissue evidence="4">Leaf</tissue>
    </source>
</reference>
<proteinExistence type="predicted"/>
<comment type="caution">
    <text evidence="4">The sequence shown here is derived from an EMBL/GenBank/DDBJ whole genome shotgun (WGS) entry which is preliminary data.</text>
</comment>
<evidence type="ECO:0000256" key="1">
    <source>
        <dbReference type="SAM" id="MobiDB-lite"/>
    </source>
</evidence>
<evidence type="ECO:0000259" key="2">
    <source>
        <dbReference type="Pfam" id="PF00646"/>
    </source>
</evidence>
<dbReference type="Pfam" id="PF00646">
    <property type="entry name" value="F-box"/>
    <property type="match status" value="1"/>
</dbReference>
<dbReference type="PANTHER" id="PTHR33127">
    <property type="entry name" value="TRANSMEMBRANE PROTEIN"/>
    <property type="match status" value="1"/>
</dbReference>
<evidence type="ECO:0000313" key="4">
    <source>
        <dbReference type="EMBL" id="KAF6159790.1"/>
    </source>
</evidence>
<dbReference type="AlphaFoldDB" id="A0A7J7MYC9"/>
<dbReference type="InterPro" id="IPR001810">
    <property type="entry name" value="F-box_dom"/>
</dbReference>
<feature type="domain" description="KIB1-4 beta-propeller" evidence="3">
    <location>
        <begin position="109"/>
        <end position="328"/>
    </location>
</feature>
<dbReference type="Proteomes" id="UP000541444">
    <property type="component" value="Unassembled WGS sequence"/>
</dbReference>
<dbReference type="SUPFAM" id="SSF81383">
    <property type="entry name" value="F-box domain"/>
    <property type="match status" value="1"/>
</dbReference>
<organism evidence="4 5">
    <name type="scientific">Kingdonia uniflora</name>
    <dbReference type="NCBI Taxonomy" id="39325"/>
    <lineage>
        <taxon>Eukaryota</taxon>
        <taxon>Viridiplantae</taxon>
        <taxon>Streptophyta</taxon>
        <taxon>Embryophyta</taxon>
        <taxon>Tracheophyta</taxon>
        <taxon>Spermatophyta</taxon>
        <taxon>Magnoliopsida</taxon>
        <taxon>Ranunculales</taxon>
        <taxon>Circaeasteraceae</taxon>
        <taxon>Kingdonia</taxon>
    </lineage>
</organism>
<gene>
    <name evidence="4" type="ORF">GIB67_030048</name>
</gene>
<dbReference type="Pfam" id="PF03478">
    <property type="entry name" value="Beta-prop_KIB1-4"/>
    <property type="match status" value="1"/>
</dbReference>
<evidence type="ECO:0000313" key="5">
    <source>
        <dbReference type="Proteomes" id="UP000541444"/>
    </source>
</evidence>
<dbReference type="InterPro" id="IPR036047">
    <property type="entry name" value="F-box-like_dom_sf"/>
</dbReference>
<accession>A0A7J7MYC9</accession>
<feature type="region of interest" description="Disordered" evidence="1">
    <location>
        <begin position="1"/>
        <end position="21"/>
    </location>
</feature>
<evidence type="ECO:0008006" key="6">
    <source>
        <dbReference type="Google" id="ProtNLM"/>
    </source>
</evidence>
<evidence type="ECO:0000259" key="3">
    <source>
        <dbReference type="Pfam" id="PF03478"/>
    </source>
</evidence>
<keyword evidence="5" id="KW-1185">Reference proteome</keyword>
<name>A0A7J7MYC9_9MAGN</name>